<dbReference type="InterPro" id="IPR017896">
    <property type="entry name" value="4Fe4S_Fe-S-bd"/>
</dbReference>
<dbReference type="EMBL" id="CP002355">
    <property type="protein sequence ID" value="ADR35145.1"/>
    <property type="molecule type" value="Genomic_DNA"/>
</dbReference>
<dbReference type="InterPro" id="IPR017900">
    <property type="entry name" value="4Fe4S_Fe_S_CS"/>
</dbReference>
<evidence type="ECO:0000313" key="7">
    <source>
        <dbReference type="Proteomes" id="UP000008721"/>
    </source>
</evidence>
<keyword evidence="7" id="KW-1185">Reference proteome</keyword>
<dbReference type="PANTHER" id="PTHR43687:SF1">
    <property type="entry name" value="FERREDOXIN III"/>
    <property type="match status" value="1"/>
</dbReference>
<keyword evidence="2" id="KW-0479">Metal-binding</keyword>
<dbReference type="Proteomes" id="UP000008721">
    <property type="component" value="Chromosome"/>
</dbReference>
<dbReference type="KEGG" id="sku:Sulku_2486"/>
<keyword evidence="4" id="KW-0411">Iron-sulfur</keyword>
<dbReference type="Gene3D" id="3.30.70.20">
    <property type="match status" value="2"/>
</dbReference>
<dbReference type="RefSeq" id="WP_013461342.1">
    <property type="nucleotide sequence ID" value="NC_014762.1"/>
</dbReference>
<dbReference type="InterPro" id="IPR050572">
    <property type="entry name" value="Fe-S_Ferredoxin"/>
</dbReference>
<evidence type="ECO:0000256" key="1">
    <source>
        <dbReference type="ARBA" id="ARBA00022485"/>
    </source>
</evidence>
<sequence length="361" mass="40757">MGNMNFIQKSNLFSFTGTRCLRNEYFHNDCRICIDLCPKGAFHIIRNKLTLFENECVECAGCIGSCPTEALEIESFDPNGFAASYQYQKELTLSCKVSTPCLGVFDVEHYTVMALRGDKSVTCDMSHCAGCILNENGKLEQSIRSKIDTANDLLEKIQSAHRIETIEEKEEQADRRALFRKGFEKIKESVANESQAHVAMTTAHHQLPDMRMPLKRVMLKNSLKEIVGNLETTAFSENSPLFFNKQIDFQTCTNCGECTQFCPTDALFPTSDKQGIYFSQGKCIGCGICEDICKPKAIKAKEGFDLVSIAFDRAEQLVHYEMVMCHECRCPFPYKGGEPICDRCESYTKQFSTMFTLAKDL</sequence>
<feature type="domain" description="4Fe-4S ferredoxin-type" evidence="5">
    <location>
        <begin position="47"/>
        <end position="76"/>
    </location>
</feature>
<dbReference type="SUPFAM" id="SSF54862">
    <property type="entry name" value="4Fe-4S ferredoxins"/>
    <property type="match status" value="2"/>
</dbReference>
<evidence type="ECO:0000256" key="4">
    <source>
        <dbReference type="ARBA" id="ARBA00023014"/>
    </source>
</evidence>
<dbReference type="STRING" id="709032.Sulku_2486"/>
<dbReference type="GO" id="GO:0046872">
    <property type="term" value="F:metal ion binding"/>
    <property type="evidence" value="ECO:0007669"/>
    <property type="project" value="UniProtKB-KW"/>
</dbReference>
<name>E4TYY5_SULKY</name>
<feature type="domain" description="4Fe-4S ferredoxin-type" evidence="5">
    <location>
        <begin position="274"/>
        <end position="303"/>
    </location>
</feature>
<feature type="domain" description="4Fe-4S ferredoxin-type" evidence="5">
    <location>
        <begin position="243"/>
        <end position="272"/>
    </location>
</feature>
<evidence type="ECO:0000259" key="5">
    <source>
        <dbReference type="PROSITE" id="PS51379"/>
    </source>
</evidence>
<accession>E4TYY5</accession>
<gene>
    <name evidence="6" type="ordered locus">Sulku_2486</name>
</gene>
<organism evidence="6 7">
    <name type="scientific">Sulfuricurvum kujiense (strain ATCC BAA-921 / DSM 16994 / JCM 11577 / YK-1)</name>
    <dbReference type="NCBI Taxonomy" id="709032"/>
    <lineage>
        <taxon>Bacteria</taxon>
        <taxon>Pseudomonadati</taxon>
        <taxon>Campylobacterota</taxon>
        <taxon>Epsilonproteobacteria</taxon>
        <taxon>Campylobacterales</taxon>
        <taxon>Sulfurimonadaceae</taxon>
        <taxon>Sulfuricurvum</taxon>
    </lineage>
</organism>
<dbReference type="AlphaFoldDB" id="E4TYY5"/>
<dbReference type="PANTHER" id="PTHR43687">
    <property type="entry name" value="ADENYLYLSULFATE REDUCTASE, BETA SUBUNIT"/>
    <property type="match status" value="1"/>
</dbReference>
<dbReference type="eggNOG" id="COG1149">
    <property type="taxonomic scope" value="Bacteria"/>
</dbReference>
<proteinExistence type="predicted"/>
<keyword evidence="3" id="KW-0408">Iron</keyword>
<dbReference type="HOGENOM" id="CLU_048087_3_1_7"/>
<evidence type="ECO:0000256" key="2">
    <source>
        <dbReference type="ARBA" id="ARBA00022723"/>
    </source>
</evidence>
<keyword evidence="1" id="KW-0004">4Fe-4S</keyword>
<protein>
    <submittedName>
        <fullName evidence="6">Ferredoxin-like protein</fullName>
    </submittedName>
</protein>
<dbReference type="PROSITE" id="PS51379">
    <property type="entry name" value="4FE4S_FER_2"/>
    <property type="match status" value="3"/>
</dbReference>
<dbReference type="Pfam" id="PF13237">
    <property type="entry name" value="Fer4_10"/>
    <property type="match status" value="1"/>
</dbReference>
<evidence type="ECO:0000256" key="3">
    <source>
        <dbReference type="ARBA" id="ARBA00023004"/>
    </source>
</evidence>
<reference evidence="6 7" key="1">
    <citation type="journal article" date="2012" name="Stand. Genomic Sci.">
        <title>Complete genome sequence of the sulfur compounds oxidizing chemolithoautotroph Sulfuricurvum kujiense type strain (YK-1(T)).</title>
        <authorList>
            <person name="Han C."/>
            <person name="Kotsyurbenko O."/>
            <person name="Chertkov O."/>
            <person name="Held B."/>
            <person name="Lapidus A."/>
            <person name="Nolan M."/>
            <person name="Lucas S."/>
            <person name="Hammon N."/>
            <person name="Deshpande S."/>
            <person name="Cheng J.F."/>
            <person name="Tapia R."/>
            <person name="Goodwin L.A."/>
            <person name="Pitluck S."/>
            <person name="Liolios K."/>
            <person name="Pagani I."/>
            <person name="Ivanova N."/>
            <person name="Mavromatis K."/>
            <person name="Mikhailova N."/>
            <person name="Pati A."/>
            <person name="Chen A."/>
            <person name="Palaniappan K."/>
            <person name="Land M."/>
            <person name="Hauser L."/>
            <person name="Chang Y.J."/>
            <person name="Jeffries C.D."/>
            <person name="Brambilla E.M."/>
            <person name="Rohde M."/>
            <person name="Spring S."/>
            <person name="Sikorski J."/>
            <person name="Goker M."/>
            <person name="Woyke T."/>
            <person name="Bristow J."/>
            <person name="Eisen J.A."/>
            <person name="Markowitz V."/>
            <person name="Hugenholtz P."/>
            <person name="Kyrpides N.C."/>
            <person name="Klenk H.P."/>
            <person name="Detter J.C."/>
        </authorList>
    </citation>
    <scope>NUCLEOTIDE SEQUENCE [LARGE SCALE GENOMIC DNA]</scope>
    <source>
        <strain evidence="7">ATCC BAA-921 / DSM 16994 / JCM 11577 / YK-1</strain>
    </source>
</reference>
<dbReference type="GO" id="GO:0051539">
    <property type="term" value="F:4 iron, 4 sulfur cluster binding"/>
    <property type="evidence" value="ECO:0007669"/>
    <property type="project" value="UniProtKB-KW"/>
</dbReference>
<dbReference type="Gene3D" id="3.30.70.3270">
    <property type="match status" value="1"/>
</dbReference>
<evidence type="ECO:0000313" key="6">
    <source>
        <dbReference type="EMBL" id="ADR35145.1"/>
    </source>
</evidence>
<dbReference type="PROSITE" id="PS00198">
    <property type="entry name" value="4FE4S_FER_1"/>
    <property type="match status" value="2"/>
</dbReference>